<sequence length="612" mass="68757">MSTEPHPSALVLYQPRQSAASPTELQDTQRTASTTFDEGSPEANCLFEEFLSFGEDFAQPSRVEPESLRDYYDGASASQEVVGLTESAVNLPYDDCQRQLYGDAACGCLDCILSGPTEINEGDDDLSFSQPNNLSERFGLWERYPLSCTTNHLQEFVSLGDIEKWPTDENRDGYGLLVDYYPTDFQLGHSQQADNLTGPGPLEKIPSSISNFTNDHENSLTPLAPPNLKAARTLQSRQTVVDGHCLPTPRTRTTQQVGSGSLTGKKETNSVIKKWFIAHMTWPYPNSQEQRFMMEESGLSIRQVRRCLTNLRARTNWKATRSDLRALRLGSLSSSPQSGDFDTQRDTQSTNSIDRQLVLSSSSEPQSTARAAYTYPQGTLDESSTEDANSVSSPGTADGFGLSPLQPAAPREIKCMTGRKGKKPFILKELVAGPNTLSETEVYNPQDMPFQCTFCFKHLKDRYEWKRHEASYHVLATKWICMPENTFISNGSCVFCEKALPSPLHDCSQNIDTCLARSLDDRTFTRKDHLKQHIQQVHLQNTRGYPPNRQTNVSLRIPPSWRFDRDATEFDAKALWCGFCKTDLETWAQRVEHVSEHFQQGDSLTTWSAKFL</sequence>
<dbReference type="SUPFAM" id="SSF46689">
    <property type="entry name" value="Homeodomain-like"/>
    <property type="match status" value="1"/>
</dbReference>
<dbReference type="InterPro" id="IPR008422">
    <property type="entry name" value="KN_HD"/>
</dbReference>
<feature type="compositionally biased region" description="Polar residues" evidence="4">
    <location>
        <begin position="336"/>
        <end position="369"/>
    </location>
</feature>
<dbReference type="OrthoDB" id="10056939at2759"/>
<gene>
    <name evidence="6" type="ORF">BU16DRAFT_614547</name>
</gene>
<evidence type="ECO:0000259" key="5">
    <source>
        <dbReference type="PROSITE" id="PS00028"/>
    </source>
</evidence>
<evidence type="ECO:0000256" key="1">
    <source>
        <dbReference type="ARBA" id="ARBA00023125"/>
    </source>
</evidence>
<dbReference type="Pfam" id="PF05920">
    <property type="entry name" value="Homeobox_KN"/>
    <property type="match status" value="1"/>
</dbReference>
<feature type="region of interest" description="Disordered" evidence="4">
    <location>
        <begin position="1"/>
        <end position="40"/>
    </location>
</feature>
<evidence type="ECO:0000256" key="3">
    <source>
        <dbReference type="ARBA" id="ARBA00023242"/>
    </source>
</evidence>
<feature type="compositionally biased region" description="Polar residues" evidence="4">
    <location>
        <begin position="15"/>
        <end position="37"/>
    </location>
</feature>
<keyword evidence="2" id="KW-0371">Homeobox</keyword>
<feature type="region of interest" description="Disordered" evidence="4">
    <location>
        <begin position="328"/>
        <end position="406"/>
    </location>
</feature>
<evidence type="ECO:0000256" key="2">
    <source>
        <dbReference type="ARBA" id="ARBA00023155"/>
    </source>
</evidence>
<feature type="compositionally biased region" description="Polar residues" evidence="4">
    <location>
        <begin position="250"/>
        <end position="262"/>
    </location>
</feature>
<keyword evidence="3" id="KW-0539">Nucleus</keyword>
<dbReference type="Gene3D" id="1.10.10.60">
    <property type="entry name" value="Homeodomain-like"/>
    <property type="match status" value="1"/>
</dbReference>
<dbReference type="InterPro" id="IPR013087">
    <property type="entry name" value="Znf_C2H2_type"/>
</dbReference>
<feature type="region of interest" description="Disordered" evidence="4">
    <location>
        <begin position="243"/>
        <end position="264"/>
    </location>
</feature>
<dbReference type="InterPro" id="IPR009057">
    <property type="entry name" value="Homeodomain-like_sf"/>
</dbReference>
<keyword evidence="1" id="KW-0238">DNA-binding</keyword>
<accession>A0A6A6RBL8</accession>
<dbReference type="GO" id="GO:0003677">
    <property type="term" value="F:DNA binding"/>
    <property type="evidence" value="ECO:0007669"/>
    <property type="project" value="UniProtKB-KW"/>
</dbReference>
<evidence type="ECO:0000313" key="7">
    <source>
        <dbReference type="Proteomes" id="UP000799750"/>
    </source>
</evidence>
<feature type="domain" description="C2H2-type" evidence="5">
    <location>
        <begin position="452"/>
        <end position="473"/>
    </location>
</feature>
<dbReference type="GO" id="GO:0006355">
    <property type="term" value="P:regulation of DNA-templated transcription"/>
    <property type="evidence" value="ECO:0007669"/>
    <property type="project" value="InterPro"/>
</dbReference>
<evidence type="ECO:0000313" key="6">
    <source>
        <dbReference type="EMBL" id="KAF2500847.1"/>
    </source>
</evidence>
<dbReference type="AlphaFoldDB" id="A0A6A6RBL8"/>
<organism evidence="6 7">
    <name type="scientific">Lophium mytilinum</name>
    <dbReference type="NCBI Taxonomy" id="390894"/>
    <lineage>
        <taxon>Eukaryota</taxon>
        <taxon>Fungi</taxon>
        <taxon>Dikarya</taxon>
        <taxon>Ascomycota</taxon>
        <taxon>Pezizomycotina</taxon>
        <taxon>Dothideomycetes</taxon>
        <taxon>Pleosporomycetidae</taxon>
        <taxon>Mytilinidiales</taxon>
        <taxon>Mytilinidiaceae</taxon>
        <taxon>Lophium</taxon>
    </lineage>
</organism>
<evidence type="ECO:0000256" key="4">
    <source>
        <dbReference type="SAM" id="MobiDB-lite"/>
    </source>
</evidence>
<feature type="compositionally biased region" description="Polar residues" evidence="4">
    <location>
        <begin position="376"/>
        <end position="395"/>
    </location>
</feature>
<reference evidence="6" key="1">
    <citation type="journal article" date="2020" name="Stud. Mycol.">
        <title>101 Dothideomycetes genomes: a test case for predicting lifestyles and emergence of pathogens.</title>
        <authorList>
            <person name="Haridas S."/>
            <person name="Albert R."/>
            <person name="Binder M."/>
            <person name="Bloem J."/>
            <person name="Labutti K."/>
            <person name="Salamov A."/>
            <person name="Andreopoulos B."/>
            <person name="Baker S."/>
            <person name="Barry K."/>
            <person name="Bills G."/>
            <person name="Bluhm B."/>
            <person name="Cannon C."/>
            <person name="Castanera R."/>
            <person name="Culley D."/>
            <person name="Daum C."/>
            <person name="Ezra D."/>
            <person name="Gonzalez J."/>
            <person name="Henrissat B."/>
            <person name="Kuo A."/>
            <person name="Liang C."/>
            <person name="Lipzen A."/>
            <person name="Lutzoni F."/>
            <person name="Magnuson J."/>
            <person name="Mondo S."/>
            <person name="Nolan M."/>
            <person name="Ohm R."/>
            <person name="Pangilinan J."/>
            <person name="Park H.-J."/>
            <person name="Ramirez L."/>
            <person name="Alfaro M."/>
            <person name="Sun H."/>
            <person name="Tritt A."/>
            <person name="Yoshinaga Y."/>
            <person name="Zwiers L.-H."/>
            <person name="Turgeon B."/>
            <person name="Goodwin S."/>
            <person name="Spatafora J."/>
            <person name="Crous P."/>
            <person name="Grigoriev I."/>
        </authorList>
    </citation>
    <scope>NUCLEOTIDE SEQUENCE</scope>
    <source>
        <strain evidence="6">CBS 269.34</strain>
    </source>
</reference>
<name>A0A6A6RBL8_9PEZI</name>
<proteinExistence type="predicted"/>
<keyword evidence="7" id="KW-1185">Reference proteome</keyword>
<dbReference type="PROSITE" id="PS00028">
    <property type="entry name" value="ZINC_FINGER_C2H2_1"/>
    <property type="match status" value="1"/>
</dbReference>
<dbReference type="Proteomes" id="UP000799750">
    <property type="component" value="Unassembled WGS sequence"/>
</dbReference>
<protein>
    <recommendedName>
        <fullName evidence="5">C2H2-type domain-containing protein</fullName>
    </recommendedName>
</protein>
<dbReference type="EMBL" id="MU004183">
    <property type="protein sequence ID" value="KAF2500847.1"/>
    <property type="molecule type" value="Genomic_DNA"/>
</dbReference>